<organism evidence="2 3">
    <name type="scientific">Clostridium intestinale URNW</name>
    <dbReference type="NCBI Taxonomy" id="1294142"/>
    <lineage>
        <taxon>Bacteria</taxon>
        <taxon>Bacillati</taxon>
        <taxon>Bacillota</taxon>
        <taxon>Clostridia</taxon>
        <taxon>Eubacteriales</taxon>
        <taxon>Clostridiaceae</taxon>
        <taxon>Clostridium</taxon>
    </lineage>
</organism>
<evidence type="ECO:0000256" key="1">
    <source>
        <dbReference type="SAM" id="Phobius"/>
    </source>
</evidence>
<keyword evidence="1" id="KW-1133">Transmembrane helix</keyword>
<comment type="caution">
    <text evidence="2">The sequence shown here is derived from an EMBL/GenBank/DDBJ whole genome shotgun (WGS) entry which is preliminary data.</text>
</comment>
<evidence type="ECO:0000313" key="2">
    <source>
        <dbReference type="EMBL" id="ERK28879.1"/>
    </source>
</evidence>
<feature type="transmembrane region" description="Helical" evidence="1">
    <location>
        <begin position="62"/>
        <end position="84"/>
    </location>
</feature>
<protein>
    <submittedName>
        <fullName evidence="2">Uncharacterized protein</fullName>
    </submittedName>
</protein>
<dbReference type="EMBL" id="APJA01000025">
    <property type="protein sequence ID" value="ERK28879.1"/>
    <property type="molecule type" value="Genomic_DNA"/>
</dbReference>
<dbReference type="HOGENOM" id="CLU_2435644_0_0_9"/>
<name>U2PYK8_9CLOT</name>
<feature type="transmembrane region" description="Helical" evidence="1">
    <location>
        <begin position="12"/>
        <end position="31"/>
    </location>
</feature>
<dbReference type="Proteomes" id="UP000016721">
    <property type="component" value="Unassembled WGS sequence"/>
</dbReference>
<dbReference type="PATRIC" id="fig|1294142.3.peg.4055"/>
<keyword evidence="3" id="KW-1185">Reference proteome</keyword>
<reference evidence="2 3" key="1">
    <citation type="journal article" date="2013" name="Genome Announc.">
        <title>Draft Genome Sequence of the Hydrogen- and Ethanol-Producing Bacterium Clostridium intestinale Strain URNW.</title>
        <authorList>
            <person name="Lal S."/>
            <person name="Ramachandran U."/>
            <person name="Zhang X."/>
            <person name="Sparling R."/>
            <person name="Levin D.B."/>
        </authorList>
    </citation>
    <scope>NUCLEOTIDE SEQUENCE [LARGE SCALE GENOMIC DNA]</scope>
    <source>
        <strain evidence="2 3">URNW</strain>
    </source>
</reference>
<proteinExistence type="predicted"/>
<dbReference type="AlphaFoldDB" id="U2PYK8"/>
<accession>U2PYK8</accession>
<gene>
    <name evidence="2" type="ORF">CINTURNW_3888</name>
</gene>
<keyword evidence="1" id="KW-0472">Membrane</keyword>
<sequence>MKVKRFINIIKYFILIFIFLIFMIIIKGRGYELQDIYQKSLGDGWLMVYNYRKVNTSFRVDFGYGFLVITIIISVFIELMKAYICKLKLK</sequence>
<keyword evidence="1" id="KW-0812">Transmembrane</keyword>
<evidence type="ECO:0000313" key="3">
    <source>
        <dbReference type="Proteomes" id="UP000016721"/>
    </source>
</evidence>